<dbReference type="SUPFAM" id="SSF54373">
    <property type="entry name" value="FAD-linked reductases, C-terminal domain"/>
    <property type="match status" value="1"/>
</dbReference>
<dbReference type="InterPro" id="IPR006076">
    <property type="entry name" value="FAD-dep_OxRdtase"/>
</dbReference>
<dbReference type="AlphaFoldDB" id="A0AAT9GFN9"/>
<name>A0AAT9GFN9_9BACT</name>
<sequence>MKVVIIGGGIVGLSSAYYLSESGHDVTVIDKTDISGNCSYGNAGYVCPSHFVPLATPGIVKQGLKWMWNSKSPFYVQPRLSLSLIDWGLKFMRSATPEHVERSAIPLRDIAILSQKMYEDWTRLPQFKFAYEHKGLLEIFQIDKGGDHAKHVMHRAHELGLTDTVLLDASELQALEPQTAIEAKGAVWFKCDAHLYPNKLMSQLIADLKNKGVHFVLNEEVIGFEKHQRQVTQVKTKSQVIEADAIVVAAGSWSRELSALLQLKIPLMPGRGYSVTLEDSPHRLNYPSVLIEGRVALTPMDGNKIRFGGTMEITTTQTPPRYQRVQGILDAVKRYYPKFDVSMPAPEQIWYGYRPCSADGLPYIGRTQRWNNVVMATGHAMVGLSLGAGTGKLVSEIINESPLSMDITAFKPERFE</sequence>
<dbReference type="Pfam" id="PF01266">
    <property type="entry name" value="DAO"/>
    <property type="match status" value="1"/>
</dbReference>
<dbReference type="Gene3D" id="3.30.9.10">
    <property type="entry name" value="D-Amino Acid Oxidase, subunit A, domain 2"/>
    <property type="match status" value="1"/>
</dbReference>
<dbReference type="EMBL" id="AP029612">
    <property type="protein sequence ID" value="BFG69480.1"/>
    <property type="molecule type" value="Genomic_DNA"/>
</dbReference>
<dbReference type="SUPFAM" id="SSF51905">
    <property type="entry name" value="FAD/NAD(P)-binding domain"/>
    <property type="match status" value="1"/>
</dbReference>
<reference evidence="3" key="1">
    <citation type="submission" date="2024-02" db="EMBL/GenBank/DDBJ databases">
        <title>Sediminibacterium planktonica sp. nov. and Sediminibacterium longus sp. nov., isolated from surface lake and river water.</title>
        <authorList>
            <person name="Watanabe K."/>
            <person name="Takemine S."/>
            <person name="Ishii Y."/>
            <person name="Ogata Y."/>
            <person name="Shindo C."/>
            <person name="Suda W."/>
        </authorList>
    </citation>
    <scope>NUCLEOTIDE SEQUENCE</scope>
    <source>
        <strain evidence="3">KACHI17</strain>
    </source>
</reference>
<evidence type="ECO:0000259" key="2">
    <source>
        <dbReference type="Pfam" id="PF01266"/>
    </source>
</evidence>
<dbReference type="RefSeq" id="WP_353549801.1">
    <property type="nucleotide sequence ID" value="NZ_AP029612.1"/>
</dbReference>
<dbReference type="PANTHER" id="PTHR13847:SF289">
    <property type="entry name" value="GLYCINE OXIDASE"/>
    <property type="match status" value="1"/>
</dbReference>
<organism evidence="3">
    <name type="scientific">Sediminibacterium sp. KACHI17</name>
    <dbReference type="NCBI Taxonomy" id="1751071"/>
    <lineage>
        <taxon>Bacteria</taxon>
        <taxon>Pseudomonadati</taxon>
        <taxon>Bacteroidota</taxon>
        <taxon>Chitinophagia</taxon>
        <taxon>Chitinophagales</taxon>
        <taxon>Chitinophagaceae</taxon>
        <taxon>Sediminibacterium</taxon>
    </lineage>
</organism>
<dbReference type="PANTHER" id="PTHR13847">
    <property type="entry name" value="SARCOSINE DEHYDROGENASE-RELATED"/>
    <property type="match status" value="1"/>
</dbReference>
<accession>A0AAT9GFN9</accession>
<evidence type="ECO:0000313" key="3">
    <source>
        <dbReference type="EMBL" id="BFG69480.1"/>
    </source>
</evidence>
<dbReference type="GO" id="GO:0016491">
    <property type="term" value="F:oxidoreductase activity"/>
    <property type="evidence" value="ECO:0007669"/>
    <property type="project" value="UniProtKB-KW"/>
</dbReference>
<proteinExistence type="predicted"/>
<gene>
    <name evidence="3" type="ORF">KACHI17_03610</name>
</gene>
<keyword evidence="1" id="KW-0560">Oxidoreductase</keyword>
<dbReference type="InterPro" id="IPR036188">
    <property type="entry name" value="FAD/NAD-bd_sf"/>
</dbReference>
<evidence type="ECO:0000256" key="1">
    <source>
        <dbReference type="ARBA" id="ARBA00023002"/>
    </source>
</evidence>
<dbReference type="GO" id="GO:0005737">
    <property type="term" value="C:cytoplasm"/>
    <property type="evidence" value="ECO:0007669"/>
    <property type="project" value="TreeGrafter"/>
</dbReference>
<dbReference type="Gene3D" id="3.50.50.60">
    <property type="entry name" value="FAD/NAD(P)-binding domain"/>
    <property type="match status" value="2"/>
</dbReference>
<protein>
    <submittedName>
        <fullName evidence="3">FAD-dependent oxidoreductase</fullName>
    </submittedName>
</protein>
<feature type="domain" description="FAD dependent oxidoreductase" evidence="2">
    <location>
        <begin position="2"/>
        <end position="396"/>
    </location>
</feature>